<feature type="transmembrane region" description="Helical" evidence="2">
    <location>
        <begin position="135"/>
        <end position="156"/>
    </location>
</feature>
<evidence type="ECO:0000256" key="1">
    <source>
        <dbReference type="SAM" id="MobiDB-lite"/>
    </source>
</evidence>
<keyword evidence="2" id="KW-1133">Transmembrane helix</keyword>
<dbReference type="EMBL" id="DXFZ01000083">
    <property type="protein sequence ID" value="HIW96124.1"/>
    <property type="molecule type" value="Genomic_DNA"/>
</dbReference>
<feature type="transmembrane region" description="Helical" evidence="2">
    <location>
        <begin position="109"/>
        <end position="129"/>
    </location>
</feature>
<feature type="transmembrane region" description="Helical" evidence="2">
    <location>
        <begin position="273"/>
        <end position="296"/>
    </location>
</feature>
<dbReference type="InterPro" id="IPR003675">
    <property type="entry name" value="Rce1/LyrA-like_dom"/>
</dbReference>
<feature type="transmembrane region" description="Helical" evidence="2">
    <location>
        <begin position="177"/>
        <end position="196"/>
    </location>
</feature>
<evidence type="ECO:0000259" key="3">
    <source>
        <dbReference type="Pfam" id="PF02517"/>
    </source>
</evidence>
<keyword evidence="4" id="KW-0482">Metalloprotease</keyword>
<feature type="domain" description="CAAX prenyl protease 2/Lysostaphin resistance protein A-like" evidence="3">
    <location>
        <begin position="145"/>
        <end position="237"/>
    </location>
</feature>
<evidence type="ECO:0000313" key="5">
    <source>
        <dbReference type="Proteomes" id="UP000824189"/>
    </source>
</evidence>
<keyword evidence="4" id="KW-0645">Protease</keyword>
<gene>
    <name evidence="4" type="ORF">H9867_06550</name>
</gene>
<evidence type="ECO:0000256" key="2">
    <source>
        <dbReference type="SAM" id="Phobius"/>
    </source>
</evidence>
<sequence>MTSTSSSSDTLGSRGYRARVQAIPASHTGNWKLIGLPLIISLVVFAVLPGILVPLLRLVLPGAPDEFVSPTTAVAMFLTVVLGALMMIKVSGLSWEALGFTRDRWAPRAALGVALGVGLLTLVGLIITLAGGTSITWAFTASAAAPILVAAVFFAVQGIWEELIYRAYLMPHLTKRFHAPVAIIVTSLLFTAGHAANPGMGFIPVLNLTVFGFVFALLYYRTGNIWITGLAHAAWNFSQGYIFGAEVSGKQVKGSFFESTALPGKEIISGGSFGFEGSIVTTIAGLVLIALMVWFWPARRPSPSSGDGAQQPDVDRPSTSDDGLSMPPTAP</sequence>
<organism evidence="4 5">
    <name type="scientific">Candidatus Corynebacterium gallistercoris</name>
    <dbReference type="NCBI Taxonomy" id="2838530"/>
    <lineage>
        <taxon>Bacteria</taxon>
        <taxon>Bacillati</taxon>
        <taxon>Actinomycetota</taxon>
        <taxon>Actinomycetes</taxon>
        <taxon>Mycobacteriales</taxon>
        <taxon>Corynebacteriaceae</taxon>
        <taxon>Corynebacterium</taxon>
    </lineage>
</organism>
<feature type="region of interest" description="Disordered" evidence="1">
    <location>
        <begin position="301"/>
        <end position="331"/>
    </location>
</feature>
<reference evidence="4" key="1">
    <citation type="journal article" date="2021" name="PeerJ">
        <title>Extensive microbial diversity within the chicken gut microbiome revealed by metagenomics and culture.</title>
        <authorList>
            <person name="Gilroy R."/>
            <person name="Ravi A."/>
            <person name="Getino M."/>
            <person name="Pursley I."/>
            <person name="Horton D.L."/>
            <person name="Alikhan N.F."/>
            <person name="Baker D."/>
            <person name="Gharbi K."/>
            <person name="Hall N."/>
            <person name="Watson M."/>
            <person name="Adriaenssens E.M."/>
            <person name="Foster-Nyarko E."/>
            <person name="Jarju S."/>
            <person name="Secka A."/>
            <person name="Antonio M."/>
            <person name="Oren A."/>
            <person name="Chaudhuri R.R."/>
            <person name="La Ragione R."/>
            <person name="Hildebrand F."/>
            <person name="Pallen M.J."/>
        </authorList>
    </citation>
    <scope>NUCLEOTIDE SEQUENCE</scope>
    <source>
        <strain evidence="4">4376</strain>
    </source>
</reference>
<proteinExistence type="predicted"/>
<keyword evidence="4" id="KW-0378">Hydrolase</keyword>
<keyword evidence="2" id="KW-0812">Transmembrane</keyword>
<evidence type="ECO:0000313" key="4">
    <source>
        <dbReference type="EMBL" id="HIW96124.1"/>
    </source>
</evidence>
<dbReference type="GO" id="GO:0004175">
    <property type="term" value="F:endopeptidase activity"/>
    <property type="evidence" value="ECO:0007669"/>
    <property type="project" value="UniProtKB-ARBA"/>
</dbReference>
<comment type="caution">
    <text evidence="4">The sequence shown here is derived from an EMBL/GenBank/DDBJ whole genome shotgun (WGS) entry which is preliminary data.</text>
</comment>
<accession>A0A9D1RXT5</accession>
<dbReference type="GO" id="GO:0080120">
    <property type="term" value="P:CAAX-box protein maturation"/>
    <property type="evidence" value="ECO:0007669"/>
    <property type="project" value="UniProtKB-ARBA"/>
</dbReference>
<feature type="transmembrane region" description="Helical" evidence="2">
    <location>
        <begin position="33"/>
        <end position="55"/>
    </location>
</feature>
<dbReference type="PANTHER" id="PTHR39430:SF1">
    <property type="entry name" value="PROTEASE"/>
    <property type="match status" value="1"/>
</dbReference>
<dbReference type="GO" id="GO:0008237">
    <property type="term" value="F:metallopeptidase activity"/>
    <property type="evidence" value="ECO:0007669"/>
    <property type="project" value="UniProtKB-KW"/>
</dbReference>
<reference evidence="4" key="2">
    <citation type="submission" date="2021-04" db="EMBL/GenBank/DDBJ databases">
        <authorList>
            <person name="Gilroy R."/>
        </authorList>
    </citation>
    <scope>NUCLEOTIDE SEQUENCE</scope>
    <source>
        <strain evidence="4">4376</strain>
    </source>
</reference>
<keyword evidence="2" id="KW-0472">Membrane</keyword>
<dbReference type="Pfam" id="PF02517">
    <property type="entry name" value="Rce1-like"/>
    <property type="match status" value="1"/>
</dbReference>
<feature type="transmembrane region" description="Helical" evidence="2">
    <location>
        <begin position="202"/>
        <end position="220"/>
    </location>
</feature>
<dbReference type="PANTHER" id="PTHR39430">
    <property type="entry name" value="MEMBRANE-ASSOCIATED PROTEASE-RELATED"/>
    <property type="match status" value="1"/>
</dbReference>
<protein>
    <submittedName>
        <fullName evidence="4">CPBP family intramembrane metalloprotease</fullName>
    </submittedName>
</protein>
<dbReference type="AlphaFoldDB" id="A0A9D1RXT5"/>
<feature type="transmembrane region" description="Helical" evidence="2">
    <location>
        <begin position="67"/>
        <end position="88"/>
    </location>
</feature>
<name>A0A9D1RXT5_9CORY</name>
<dbReference type="Proteomes" id="UP000824189">
    <property type="component" value="Unassembled WGS sequence"/>
</dbReference>